<keyword evidence="4 6" id="KW-0378">Hydrolase</keyword>
<dbReference type="OrthoDB" id="194865at2759"/>
<comment type="function">
    <text evidence="6">Demethylates proteins that have been reversibly carboxymethylated.</text>
</comment>
<dbReference type="PIRSF" id="PIRSF022950">
    <property type="entry name" value="PPase_methylesterase_euk"/>
    <property type="match status" value="1"/>
</dbReference>
<dbReference type="AlphaFoldDB" id="A0A1G4J546"/>
<dbReference type="Proteomes" id="UP000191024">
    <property type="component" value="Chromosome C"/>
</dbReference>
<evidence type="ECO:0000256" key="6">
    <source>
        <dbReference type="PIRNR" id="PIRNR022950"/>
    </source>
</evidence>
<dbReference type="Pfam" id="PF12697">
    <property type="entry name" value="Abhydrolase_6"/>
    <property type="match status" value="1"/>
</dbReference>
<feature type="active site" evidence="7">
    <location>
        <position position="171"/>
    </location>
</feature>
<reference evidence="10" key="1">
    <citation type="submission" date="2016-03" db="EMBL/GenBank/DDBJ databases">
        <authorList>
            <person name="Devillers H."/>
        </authorList>
    </citation>
    <scope>NUCLEOTIDE SEQUENCE [LARGE SCALE GENOMIC DNA]</scope>
</reference>
<evidence type="ECO:0000256" key="4">
    <source>
        <dbReference type="ARBA" id="ARBA00022801"/>
    </source>
</evidence>
<dbReference type="STRING" id="1230905.A0A1G4J546"/>
<evidence type="ECO:0000256" key="3">
    <source>
        <dbReference type="ARBA" id="ARBA00022487"/>
    </source>
</evidence>
<dbReference type="EC" id="3.1.1.-" evidence="6"/>
<keyword evidence="3 6" id="KW-0719">Serine esterase</keyword>
<evidence type="ECO:0000259" key="8">
    <source>
        <dbReference type="Pfam" id="PF12697"/>
    </source>
</evidence>
<evidence type="ECO:0000256" key="5">
    <source>
        <dbReference type="ARBA" id="ARBA00049203"/>
    </source>
</evidence>
<evidence type="ECO:0000256" key="7">
    <source>
        <dbReference type="PIRSR" id="PIRSR022950-1"/>
    </source>
</evidence>
<comment type="similarity">
    <text evidence="1 6">Belongs to the AB hydrolase superfamily.</text>
</comment>
<organism evidence="9 10">
    <name type="scientific">Lachancea mirantina</name>
    <dbReference type="NCBI Taxonomy" id="1230905"/>
    <lineage>
        <taxon>Eukaryota</taxon>
        <taxon>Fungi</taxon>
        <taxon>Dikarya</taxon>
        <taxon>Ascomycota</taxon>
        <taxon>Saccharomycotina</taxon>
        <taxon>Saccharomycetes</taxon>
        <taxon>Saccharomycetales</taxon>
        <taxon>Saccharomycetaceae</taxon>
        <taxon>Lachancea</taxon>
    </lineage>
</organism>
<keyword evidence="10" id="KW-1185">Reference proteome</keyword>
<dbReference type="InterPro" id="IPR016812">
    <property type="entry name" value="PPase_methylesterase_euk"/>
</dbReference>
<dbReference type="InterPro" id="IPR029058">
    <property type="entry name" value="AB_hydrolase_fold"/>
</dbReference>
<dbReference type="InterPro" id="IPR000073">
    <property type="entry name" value="AB_hydrolase_1"/>
</dbReference>
<sequence>MSDDLRKGLLSSRFRSAEPLLGISEDGAAPAEAAPAQAAPTPPCYWNQFFHSNQQIPARARGLRFNVYQSLPRAADSSESVPVFVFHHGAGSSALTFAPLARELTSRTNCGTFAFDARGHGLTTPLRDQDSVSFYNADFAQDFQFLIEQLRLNCQDSLPGVNLRFVLVGHSLGGSICASVFSELTPETRALVTGVAALDVVEEAAVAALASVDTFLAKTPSVFPNMTDAIDWHIKKGYSNCRASAEIAIPALFRPLPSGKVVRITNLQVFRPYWHTWFTGFSSRFVDLPTAKLLMLAGSDHLDKQLIVGQMRGKFQLVVFQESGHFIQEDTSIKTAITLLDFYKRNGSKTVVIKTNWKSRNVKTHNSS</sequence>
<evidence type="ECO:0000256" key="2">
    <source>
        <dbReference type="ARBA" id="ARBA00020672"/>
    </source>
</evidence>
<dbReference type="GO" id="GO:0051723">
    <property type="term" value="F:protein methylesterase activity"/>
    <property type="evidence" value="ECO:0007669"/>
    <property type="project" value="UniProtKB-EC"/>
</dbReference>
<evidence type="ECO:0000313" key="10">
    <source>
        <dbReference type="Proteomes" id="UP000191024"/>
    </source>
</evidence>
<feature type="domain" description="AB hydrolase-1" evidence="8">
    <location>
        <begin position="84"/>
        <end position="330"/>
    </location>
</feature>
<gene>
    <name evidence="9" type="ORF">LAMI_0C09274G</name>
</gene>
<dbReference type="SUPFAM" id="SSF53474">
    <property type="entry name" value="alpha/beta-Hydrolases"/>
    <property type="match status" value="1"/>
</dbReference>
<evidence type="ECO:0000313" key="9">
    <source>
        <dbReference type="EMBL" id="SCU84880.1"/>
    </source>
</evidence>
<accession>A0A1G4J546</accession>
<dbReference type="PANTHER" id="PTHR14189:SF0">
    <property type="entry name" value="PROTEIN PHOSPHATASE METHYLESTERASE 1"/>
    <property type="match status" value="1"/>
</dbReference>
<feature type="active site" evidence="7">
    <location>
        <position position="325"/>
    </location>
</feature>
<protein>
    <recommendedName>
        <fullName evidence="2 6">Protein phosphatase methylesterase 1</fullName>
        <shortName evidence="6">PME-1</shortName>
        <ecNumber evidence="6">3.1.1.-</ecNumber>
    </recommendedName>
</protein>
<evidence type="ECO:0000256" key="1">
    <source>
        <dbReference type="ARBA" id="ARBA00008645"/>
    </source>
</evidence>
<feature type="active site" evidence="7">
    <location>
        <position position="199"/>
    </location>
</feature>
<dbReference type="EMBL" id="LT598466">
    <property type="protein sequence ID" value="SCU84880.1"/>
    <property type="molecule type" value="Genomic_DNA"/>
</dbReference>
<dbReference type="Gene3D" id="3.40.50.1820">
    <property type="entry name" value="alpha/beta hydrolase"/>
    <property type="match status" value="1"/>
</dbReference>
<name>A0A1G4J546_9SACH</name>
<dbReference type="PANTHER" id="PTHR14189">
    <property type="entry name" value="PROTEIN PHOSPHATASE METHYLESTERASE-1 RELATED"/>
    <property type="match status" value="1"/>
</dbReference>
<comment type="catalytic activity">
    <reaction evidence="5">
        <text>[phosphatase 2A protein]-C-terminal L-leucine methyl ester + H2O = [phosphatase 2A protein]-C-terminal L-leucine + methanol + H(+)</text>
        <dbReference type="Rhea" id="RHEA:48548"/>
        <dbReference type="Rhea" id="RHEA-COMP:12134"/>
        <dbReference type="Rhea" id="RHEA-COMP:12135"/>
        <dbReference type="ChEBI" id="CHEBI:15377"/>
        <dbReference type="ChEBI" id="CHEBI:15378"/>
        <dbReference type="ChEBI" id="CHEBI:17790"/>
        <dbReference type="ChEBI" id="CHEBI:90516"/>
        <dbReference type="ChEBI" id="CHEBI:90517"/>
        <dbReference type="EC" id="3.1.1.89"/>
    </reaction>
</comment>
<proteinExistence type="inferred from homology"/>